<evidence type="ECO:0000256" key="2">
    <source>
        <dbReference type="ARBA" id="ARBA00022727"/>
    </source>
</evidence>
<sequence length="214" mass="24223">MPAFMSKAFDVRRPAFLILGAPGAGKGTQGKVLGSIPRFFHCACGDVFRSLDTRTPIGKRFVEYSSRGELVPDELTIELWKAQVENWAESHVYKPDIDFLILDGIPRNVDQARMIDKFLEVHQVFHLSCPDRNELARRMRKRALKENRMDDASDRVISNRIATYEAETKPILEHYSEALVTNIDATKPPVEVLGDIIARIIELPAYRSIGKEIG</sequence>
<keyword evidence="3 5" id="KW-0547">Nucleotide-binding</keyword>
<keyword evidence="9" id="KW-1185">Reference proteome</keyword>
<dbReference type="CDD" id="cd01428">
    <property type="entry name" value="ADK"/>
    <property type="match status" value="1"/>
</dbReference>
<evidence type="ECO:0000256" key="1">
    <source>
        <dbReference type="ARBA" id="ARBA00022679"/>
    </source>
</evidence>
<dbReference type="InterPro" id="IPR027417">
    <property type="entry name" value="P-loop_NTPase"/>
</dbReference>
<comment type="catalytic activity">
    <reaction evidence="5 7">
        <text>AMP + ATP = 2 ADP</text>
        <dbReference type="Rhea" id="RHEA:12973"/>
        <dbReference type="ChEBI" id="CHEBI:30616"/>
        <dbReference type="ChEBI" id="CHEBI:456215"/>
        <dbReference type="ChEBI" id="CHEBI:456216"/>
        <dbReference type="EC" id="2.7.4.3"/>
    </reaction>
</comment>
<evidence type="ECO:0000313" key="9">
    <source>
        <dbReference type="Proteomes" id="UP001374893"/>
    </source>
</evidence>
<feature type="binding site" evidence="5">
    <location>
        <position position="148"/>
    </location>
    <ligand>
        <name>AMP</name>
        <dbReference type="ChEBI" id="CHEBI:456215"/>
    </ligand>
</feature>
<evidence type="ECO:0000256" key="4">
    <source>
        <dbReference type="ARBA" id="ARBA00022777"/>
    </source>
</evidence>
<evidence type="ECO:0000256" key="3">
    <source>
        <dbReference type="ARBA" id="ARBA00022741"/>
    </source>
</evidence>
<accession>A0ABM7RFZ4</accession>
<keyword evidence="5 7" id="KW-0067">ATP-binding</keyword>
<organism evidence="8 9">
    <name type="scientific">Haloferula helveola</name>
    <dbReference type="NCBI Taxonomy" id="490095"/>
    <lineage>
        <taxon>Bacteria</taxon>
        <taxon>Pseudomonadati</taxon>
        <taxon>Verrucomicrobiota</taxon>
        <taxon>Verrucomicrobiia</taxon>
        <taxon>Verrucomicrobiales</taxon>
        <taxon>Verrucomicrobiaceae</taxon>
        <taxon>Haloferula</taxon>
    </lineage>
</organism>
<evidence type="ECO:0000313" key="8">
    <source>
        <dbReference type="EMBL" id="BCX49212.1"/>
    </source>
</evidence>
<protein>
    <recommendedName>
        <fullName evidence="5 7">Adenylate kinase</fullName>
        <shortName evidence="5">AK</shortName>
        <ecNumber evidence="5 7">2.7.4.3</ecNumber>
    </recommendedName>
    <alternativeName>
        <fullName evidence="5">ATP-AMP transphosphorylase</fullName>
    </alternativeName>
    <alternativeName>
        <fullName evidence="5">ATP:AMP phosphotransferase</fullName>
    </alternativeName>
    <alternativeName>
        <fullName evidence="5">Adenylate monophosphate kinase</fullName>
    </alternativeName>
</protein>
<dbReference type="HAMAP" id="MF_00235">
    <property type="entry name" value="Adenylate_kinase_Adk"/>
    <property type="match status" value="1"/>
</dbReference>
<evidence type="ECO:0000256" key="6">
    <source>
        <dbReference type="RuleBase" id="RU003330"/>
    </source>
</evidence>
<dbReference type="InterPro" id="IPR000850">
    <property type="entry name" value="Adenylat/UMP-CMP_kin"/>
</dbReference>
<keyword evidence="1 5" id="KW-0808">Transferase</keyword>
<evidence type="ECO:0000256" key="7">
    <source>
        <dbReference type="RuleBase" id="RU003331"/>
    </source>
</evidence>
<comment type="subunit">
    <text evidence="5 7">Monomer.</text>
</comment>
<feature type="binding site" evidence="5">
    <location>
        <position position="111"/>
    </location>
    <ligand>
        <name>AMP</name>
        <dbReference type="ChEBI" id="CHEBI:456215"/>
    </ligand>
</feature>
<comment type="similarity">
    <text evidence="5 6">Belongs to the adenylate kinase family.</text>
</comment>
<feature type="binding site" evidence="5">
    <location>
        <position position="160"/>
    </location>
    <ligand>
        <name>AMP</name>
        <dbReference type="ChEBI" id="CHEBI:456215"/>
    </ligand>
</feature>
<dbReference type="EC" id="2.7.4.3" evidence="5 7"/>
<comment type="function">
    <text evidence="5">Catalyzes the reversible transfer of the terminal phosphate group between ATP and AMP. Plays an important role in cellular energy homeostasis and in adenine nucleotide metabolism.</text>
</comment>
<keyword evidence="5" id="KW-0963">Cytoplasm</keyword>
<dbReference type="Proteomes" id="UP001374893">
    <property type="component" value="Chromosome"/>
</dbReference>
<dbReference type="PANTHER" id="PTHR23359">
    <property type="entry name" value="NUCLEOTIDE KINASE"/>
    <property type="match status" value="1"/>
</dbReference>
<keyword evidence="4 5" id="KW-0418">Kinase</keyword>
<proteinExistence type="inferred from homology"/>
<dbReference type="InterPro" id="IPR033690">
    <property type="entry name" value="Adenylat_kinase_CS"/>
</dbReference>
<dbReference type="Gene3D" id="3.40.50.300">
    <property type="entry name" value="P-loop containing nucleotide triphosphate hydrolases"/>
    <property type="match status" value="1"/>
</dbReference>
<reference evidence="8 9" key="1">
    <citation type="submission" date="2021-06" db="EMBL/GenBank/DDBJ databases">
        <title>Complete genome of Haloferula helveola possessing various polysaccharide degrading enzymes.</title>
        <authorList>
            <person name="Takami H."/>
            <person name="Huang C."/>
            <person name="Hamasaki K."/>
        </authorList>
    </citation>
    <scope>NUCLEOTIDE SEQUENCE [LARGE SCALE GENOMIC DNA]</scope>
    <source>
        <strain evidence="8 9">CN-1</strain>
    </source>
</reference>
<comment type="domain">
    <text evidence="5">Consists of three domains, a large central CORE domain and two small peripheral domains, NMPbind and LID, which undergo movements during catalysis. The LID domain closes over the site of phosphoryl transfer upon ATP binding. Assembling and dissambling the active center during each catalytic cycle provides an effective means to prevent ATP hydrolysis.</text>
</comment>
<evidence type="ECO:0000256" key="5">
    <source>
        <dbReference type="HAMAP-Rule" id="MF_00235"/>
    </source>
</evidence>
<feature type="binding site" evidence="5">
    <location>
        <position position="49"/>
    </location>
    <ligand>
        <name>AMP</name>
        <dbReference type="ChEBI" id="CHEBI:456215"/>
    </ligand>
</feature>
<name>A0ABM7RFZ4_9BACT</name>
<keyword evidence="2 5" id="KW-0545">Nucleotide biosynthesis</keyword>
<feature type="binding site" evidence="5">
    <location>
        <begin position="69"/>
        <end position="71"/>
    </location>
    <ligand>
        <name>AMP</name>
        <dbReference type="ChEBI" id="CHEBI:456215"/>
    </ligand>
</feature>
<comment type="pathway">
    <text evidence="5">Purine metabolism; AMP biosynthesis via salvage pathway; AMP from ADP: step 1/1.</text>
</comment>
<dbReference type="GO" id="GO:0016301">
    <property type="term" value="F:kinase activity"/>
    <property type="evidence" value="ECO:0007669"/>
    <property type="project" value="UniProtKB-KW"/>
</dbReference>
<dbReference type="Pfam" id="PF00406">
    <property type="entry name" value="ADK"/>
    <property type="match status" value="1"/>
</dbReference>
<gene>
    <name evidence="5 8" type="primary">adk</name>
    <name evidence="8" type="ORF">HAHE_31200</name>
</gene>
<dbReference type="SUPFAM" id="SSF52540">
    <property type="entry name" value="P-loop containing nucleoside triphosphate hydrolases"/>
    <property type="match status" value="1"/>
</dbReference>
<comment type="caution">
    <text evidence="5">Lacks conserved residue(s) required for the propagation of feature annotation.</text>
</comment>
<feature type="binding site" evidence="5">
    <location>
        <position position="187"/>
    </location>
    <ligand>
        <name>ATP</name>
        <dbReference type="ChEBI" id="CHEBI:30616"/>
    </ligand>
</feature>
<dbReference type="PRINTS" id="PR00094">
    <property type="entry name" value="ADENYLTKNASE"/>
</dbReference>
<dbReference type="EMBL" id="AP024702">
    <property type="protein sequence ID" value="BCX49212.1"/>
    <property type="molecule type" value="Genomic_DNA"/>
</dbReference>
<feature type="binding site" evidence="5">
    <location>
        <begin position="23"/>
        <end position="28"/>
    </location>
    <ligand>
        <name>ATP</name>
        <dbReference type="ChEBI" id="CHEBI:30616"/>
    </ligand>
</feature>
<feature type="binding site" evidence="5">
    <location>
        <position position="142"/>
    </location>
    <ligand>
        <name>ATP</name>
        <dbReference type="ChEBI" id="CHEBI:30616"/>
    </ligand>
</feature>
<comment type="subcellular location">
    <subcellularLocation>
        <location evidence="5 7">Cytoplasm</location>
    </subcellularLocation>
</comment>
<dbReference type="PROSITE" id="PS00113">
    <property type="entry name" value="ADENYLATE_KINASE"/>
    <property type="match status" value="1"/>
</dbReference>